<dbReference type="Proteomes" id="UP000243006">
    <property type="component" value="Unassembled WGS sequence"/>
</dbReference>
<proteinExistence type="predicted"/>
<protein>
    <submittedName>
        <fullName evidence="1">Uncharacterized protein</fullName>
    </submittedName>
</protein>
<name>A0A1Y3EUA1_9BILA</name>
<evidence type="ECO:0000313" key="1">
    <source>
        <dbReference type="EMBL" id="OUC48721.1"/>
    </source>
</evidence>
<comment type="caution">
    <text evidence="1">The sequence shown here is derived from an EMBL/GenBank/DDBJ whole genome shotgun (WGS) entry which is preliminary data.</text>
</comment>
<accession>A0A1Y3EUA1</accession>
<dbReference type="EMBL" id="LVZM01002369">
    <property type="protein sequence ID" value="OUC48721.1"/>
    <property type="molecule type" value="Genomic_DNA"/>
</dbReference>
<reference evidence="1 2" key="1">
    <citation type="submission" date="2015-04" db="EMBL/GenBank/DDBJ databases">
        <title>Draft genome of the roundworm Trichinella nativa.</title>
        <authorList>
            <person name="Mitreva M."/>
        </authorList>
    </citation>
    <scope>NUCLEOTIDE SEQUENCE [LARGE SCALE GENOMIC DNA]</scope>
    <source>
        <strain evidence="1 2">ISS45</strain>
    </source>
</reference>
<gene>
    <name evidence="1" type="ORF">D917_01085</name>
</gene>
<dbReference type="AlphaFoldDB" id="A0A1Y3EUA1"/>
<sequence>MIQRLTFITDCYFCKQSTEKPLSSKQSTEQSNNIDYDAFRLFLINISSTFIPIPHLNLPLNIVKLLLNFLSNKVMCLNNSVLFLKGEEVDYEGFVCISLRTDLFGHSLIMLSQLLNNVQHFLAEINLHAVD</sequence>
<organism evidence="1 2">
    <name type="scientific">Trichinella nativa</name>
    <dbReference type="NCBI Taxonomy" id="6335"/>
    <lineage>
        <taxon>Eukaryota</taxon>
        <taxon>Metazoa</taxon>
        <taxon>Ecdysozoa</taxon>
        <taxon>Nematoda</taxon>
        <taxon>Enoplea</taxon>
        <taxon>Dorylaimia</taxon>
        <taxon>Trichinellida</taxon>
        <taxon>Trichinellidae</taxon>
        <taxon>Trichinella</taxon>
    </lineage>
</organism>
<evidence type="ECO:0000313" key="2">
    <source>
        <dbReference type="Proteomes" id="UP000243006"/>
    </source>
</evidence>